<feature type="region of interest" description="Disordered" evidence="1">
    <location>
        <begin position="218"/>
        <end position="527"/>
    </location>
</feature>
<evidence type="ECO:0008006" key="4">
    <source>
        <dbReference type="Google" id="ProtNLM"/>
    </source>
</evidence>
<dbReference type="SUPFAM" id="SSF46565">
    <property type="entry name" value="Chaperone J-domain"/>
    <property type="match status" value="1"/>
</dbReference>
<feature type="compositionally biased region" description="Low complexity" evidence="1">
    <location>
        <begin position="305"/>
        <end position="318"/>
    </location>
</feature>
<feature type="region of interest" description="Disordered" evidence="1">
    <location>
        <begin position="848"/>
        <end position="876"/>
    </location>
</feature>
<organism evidence="2 3">
    <name type="scientific">Perkinsus olseni</name>
    <name type="common">Perkinsus atlanticus</name>
    <dbReference type="NCBI Taxonomy" id="32597"/>
    <lineage>
        <taxon>Eukaryota</taxon>
        <taxon>Sar</taxon>
        <taxon>Alveolata</taxon>
        <taxon>Perkinsozoa</taxon>
        <taxon>Perkinsea</taxon>
        <taxon>Perkinsida</taxon>
        <taxon>Perkinsidae</taxon>
        <taxon>Perkinsus</taxon>
    </lineage>
</organism>
<feature type="compositionally biased region" description="Polar residues" evidence="1">
    <location>
        <begin position="380"/>
        <end position="389"/>
    </location>
</feature>
<feature type="non-terminal residue" evidence="2">
    <location>
        <position position="1"/>
    </location>
</feature>
<dbReference type="InterPro" id="IPR036869">
    <property type="entry name" value="J_dom_sf"/>
</dbReference>
<feature type="compositionally biased region" description="Low complexity" evidence="1">
    <location>
        <begin position="610"/>
        <end position="627"/>
    </location>
</feature>
<reference evidence="2 3" key="1">
    <citation type="submission" date="2020-04" db="EMBL/GenBank/DDBJ databases">
        <title>Perkinsus olseni comparative genomics.</title>
        <authorList>
            <person name="Bogema D.R."/>
        </authorList>
    </citation>
    <scope>NUCLEOTIDE SEQUENCE [LARGE SCALE GENOMIC DNA]</scope>
    <source>
        <strain evidence="2 3">ATCC PRA-207</strain>
    </source>
</reference>
<feature type="region of interest" description="Disordered" evidence="1">
    <location>
        <begin position="137"/>
        <end position="159"/>
    </location>
</feature>
<feature type="compositionally biased region" description="Polar residues" evidence="1">
    <location>
        <begin position="272"/>
        <end position="287"/>
    </location>
</feature>
<feature type="compositionally biased region" description="Basic and acidic residues" evidence="1">
    <location>
        <begin position="137"/>
        <end position="148"/>
    </location>
</feature>
<dbReference type="Gene3D" id="1.10.287.110">
    <property type="entry name" value="DnaJ domain"/>
    <property type="match status" value="1"/>
</dbReference>
<dbReference type="InterPro" id="IPR001623">
    <property type="entry name" value="DnaJ_domain"/>
</dbReference>
<evidence type="ECO:0000256" key="1">
    <source>
        <dbReference type="SAM" id="MobiDB-lite"/>
    </source>
</evidence>
<accession>A0A7J6ST72</accession>
<feature type="compositionally biased region" description="Low complexity" evidence="1">
    <location>
        <begin position="442"/>
        <end position="453"/>
    </location>
</feature>
<proteinExistence type="predicted"/>
<dbReference type="CDD" id="cd06257">
    <property type="entry name" value="DnaJ"/>
    <property type="match status" value="1"/>
</dbReference>
<feature type="region of interest" description="Disordered" evidence="1">
    <location>
        <begin position="56"/>
        <end position="84"/>
    </location>
</feature>
<evidence type="ECO:0000313" key="3">
    <source>
        <dbReference type="Proteomes" id="UP000553632"/>
    </source>
</evidence>
<comment type="caution">
    <text evidence="2">The sequence shown here is derived from an EMBL/GenBank/DDBJ whole genome shotgun (WGS) entry which is preliminary data.</text>
</comment>
<dbReference type="EMBL" id="JABANO010016083">
    <property type="protein sequence ID" value="KAF4735762.1"/>
    <property type="molecule type" value="Genomic_DNA"/>
</dbReference>
<gene>
    <name evidence="2" type="ORF">FOZ63_031328</name>
</gene>
<feature type="region of interest" description="Disordered" evidence="1">
    <location>
        <begin position="602"/>
        <end position="635"/>
    </location>
</feature>
<dbReference type="Proteomes" id="UP000553632">
    <property type="component" value="Unassembled WGS sequence"/>
</dbReference>
<evidence type="ECO:0000313" key="2">
    <source>
        <dbReference type="EMBL" id="KAF4735762.1"/>
    </source>
</evidence>
<feature type="compositionally biased region" description="Low complexity" evidence="1">
    <location>
        <begin position="56"/>
        <end position="74"/>
    </location>
</feature>
<dbReference type="PANTHER" id="PTHR36960">
    <property type="entry name" value="SI:DKEY-32E6.3"/>
    <property type="match status" value="1"/>
</dbReference>
<protein>
    <recommendedName>
        <fullName evidence="4">J domain-containing protein</fullName>
    </recommendedName>
</protein>
<sequence>MPVLVPAIEAMLKEVKANGHLTYWIKKRVMRAAAAGAAAAAVEVEVHFRMRNVVPGSAAATRRTSSSSKSNSGALRPPDSDCHSIASTSLMSSVEGSCADDAISQAAAVSEGQNDEGETELNFDPLVWIANYLKEHNSHHQQHDHQPCDDNEPPATSSMPALLPDVVDDDTVASVDVIEGATGHVNKEPGMDHHGQQQQHLRQPPCSTMFIARASMATPAAAAPPPPPSPATTTSLRFSSPSLSHHRPQQQQQQSFRWNTGVLSAPPPSAPAINQRQSPSQRHTAVNTGGALRMDARPPQKLKGSSSSSPSASRVNNNNHHHRPPSAAGRSPTAGGPAAVPLRRNGTQTNPTIPLKRRRSQTIASPPLSDGVLSRKALRPTTTTPSVNLSHPIGLGTTRAGGLRGPLPPPRSLQHQHHRSHASSNKASIRVGQVPDGKGQCSGSRADGSSSTSFAPRYAPKGRHADKRSSGSLGVHTNECPVKHKWVDDGSSRSSAHTSSHQQGAAGGHEPAGPREGSSRRGQSGGQCPVCAALLEPHATRARENNLKLLTTALDVPPDARTITLRYGCRYGHKFTQSQNVSAPYDKPLSCPDCRLAKAPPPLRSAGIFRSKSGSRSGGTSSSSSRGPVDPLSGLTPRERQAAALKAARMEYQASLHKGVSLQHQTVETTAKVNQLVTRLKSQVPSTREQVVLGIVECPDELGLWPLLRSLLDLQPQPGQTEVDKDRLYRRAALLCHPDKCDHDRAKEAFAKLSAEYAATNNAANNNNNNPAAAKEILEDDEASAGRRIIIHVDVPSVMHRPSTCRDYTELMVNKWLASMAWGTVDSTTGQWILAASSTSINPPTMVNPSDDAQAEAAEAGGGVGRPQSVDGSSGDTNIIDTVLTTYLDYLNTKYEQGVAEAEDGEDGEEGGESKREDIVNELLLEFTSKKTSPGAKLRGEFEQIIKCLSLPPSVRKGFGLPNKVNVRQSDADSDNRGHTGVKGIFRHGLYSLLPSFINMIIDFADARRDFAIVLRGAITSDDDDPSILVTEDVASVVEELQLLCEGKHPAYCGKYKTKKIAI</sequence>
<dbReference type="AlphaFoldDB" id="A0A7J6ST72"/>
<keyword evidence="3" id="KW-1185">Reference proteome</keyword>
<dbReference type="PANTHER" id="PTHR36960:SF1">
    <property type="entry name" value="SI:DKEY-32E6.3"/>
    <property type="match status" value="1"/>
</dbReference>
<name>A0A7J6ST72_PEROL</name>
<feature type="compositionally biased region" description="Basic and acidic residues" evidence="1">
    <location>
        <begin position="481"/>
        <end position="491"/>
    </location>
</feature>